<dbReference type="AlphaFoldDB" id="A0A9W4XF51"/>
<comment type="caution">
    <text evidence="1">The sequence shown here is derived from an EMBL/GenBank/DDBJ whole genome shotgun (WGS) entry which is preliminary data.</text>
</comment>
<name>A0A9W4XF51_9PLEO</name>
<organism evidence="1 2">
    <name type="scientific">Periconia digitata</name>
    <dbReference type="NCBI Taxonomy" id="1303443"/>
    <lineage>
        <taxon>Eukaryota</taxon>
        <taxon>Fungi</taxon>
        <taxon>Dikarya</taxon>
        <taxon>Ascomycota</taxon>
        <taxon>Pezizomycotina</taxon>
        <taxon>Dothideomycetes</taxon>
        <taxon>Pleosporomycetidae</taxon>
        <taxon>Pleosporales</taxon>
        <taxon>Massarineae</taxon>
        <taxon>Periconiaceae</taxon>
        <taxon>Periconia</taxon>
    </lineage>
</organism>
<evidence type="ECO:0000313" key="1">
    <source>
        <dbReference type="EMBL" id="CAI6290976.1"/>
    </source>
</evidence>
<evidence type="ECO:0000313" key="2">
    <source>
        <dbReference type="Proteomes" id="UP001152607"/>
    </source>
</evidence>
<accession>A0A9W4XF51</accession>
<dbReference type="Proteomes" id="UP001152607">
    <property type="component" value="Unassembled WGS sequence"/>
</dbReference>
<sequence>MTGSCLIDRMFLRGAEVCDQGTTRARLQKSVLWHCNSHYPVNRILSPLGLNSRVKKDLSSAVVFGD</sequence>
<keyword evidence="2" id="KW-1185">Reference proteome</keyword>
<proteinExistence type="predicted"/>
<gene>
    <name evidence="1" type="ORF">PDIGIT_LOCUS2455</name>
</gene>
<protein>
    <submittedName>
        <fullName evidence="1">Uncharacterized protein</fullName>
    </submittedName>
</protein>
<dbReference type="EMBL" id="CAOQHR010000002">
    <property type="protein sequence ID" value="CAI6290976.1"/>
    <property type="molecule type" value="Genomic_DNA"/>
</dbReference>
<reference evidence="1" key="1">
    <citation type="submission" date="2023-01" db="EMBL/GenBank/DDBJ databases">
        <authorList>
            <person name="Van Ghelder C."/>
            <person name="Rancurel C."/>
        </authorList>
    </citation>
    <scope>NUCLEOTIDE SEQUENCE</scope>
    <source>
        <strain evidence="1">CNCM I-4278</strain>
    </source>
</reference>